<dbReference type="InterPro" id="IPR013324">
    <property type="entry name" value="RNA_pol_sigma_r3/r4-like"/>
</dbReference>
<dbReference type="Proteomes" id="UP000184603">
    <property type="component" value="Unassembled WGS sequence"/>
</dbReference>
<reference evidence="1 2" key="1">
    <citation type="submission" date="2016-12" db="EMBL/GenBank/DDBJ databases">
        <authorList>
            <person name="Song W.-J."/>
            <person name="Kurnit D.M."/>
        </authorList>
    </citation>
    <scope>NUCLEOTIDE SEQUENCE [LARGE SCALE GENOMIC DNA]</scope>
    <source>
        <strain evidence="1 2">DSM 18488</strain>
    </source>
</reference>
<dbReference type="EMBL" id="FRFE01000031">
    <property type="protein sequence ID" value="SHO52047.1"/>
    <property type="molecule type" value="Genomic_DNA"/>
</dbReference>
<dbReference type="SUPFAM" id="SSF88659">
    <property type="entry name" value="Sigma3 and sigma4 domains of RNA polymerase sigma factors"/>
    <property type="match status" value="1"/>
</dbReference>
<proteinExistence type="predicted"/>
<keyword evidence="2" id="KW-1185">Reference proteome</keyword>
<protein>
    <submittedName>
        <fullName evidence="1">Uncharacterized protein</fullName>
    </submittedName>
</protein>
<evidence type="ECO:0000313" key="1">
    <source>
        <dbReference type="EMBL" id="SHO52047.1"/>
    </source>
</evidence>
<accession>A0A1M7YHD1</accession>
<organism evidence="1 2">
    <name type="scientific">Desulfopila aestuarii DSM 18488</name>
    <dbReference type="NCBI Taxonomy" id="1121416"/>
    <lineage>
        <taxon>Bacteria</taxon>
        <taxon>Pseudomonadati</taxon>
        <taxon>Thermodesulfobacteriota</taxon>
        <taxon>Desulfobulbia</taxon>
        <taxon>Desulfobulbales</taxon>
        <taxon>Desulfocapsaceae</taxon>
        <taxon>Desulfopila</taxon>
    </lineage>
</organism>
<evidence type="ECO:0000313" key="2">
    <source>
        <dbReference type="Proteomes" id="UP000184603"/>
    </source>
</evidence>
<name>A0A1M7YHD1_9BACT</name>
<gene>
    <name evidence="1" type="ORF">SAMN02745220_04341</name>
</gene>
<dbReference type="STRING" id="1121416.SAMN02745220_04341"/>
<sequence>MVMMLGNRSMWQLAIAWTKSNRVLIRCVAAQYLPYMGCSLQDLESEALLTAYQTLAGLLQNEKDLTLMGRYFRVVFRSRCIELTMGVNVVADCDMARIYVTQDKNVADEELDPGVIEAALSALTGRQRQVAQWILNQPTPVNADMVGQQFGITARGVRRLINCAISRIENGHRRVCQNVSAHP</sequence>
<dbReference type="AlphaFoldDB" id="A0A1M7YHD1"/>